<evidence type="ECO:0000313" key="2">
    <source>
        <dbReference type="Proteomes" id="UP000435036"/>
    </source>
</evidence>
<name>A0A6N8L1J5_9SPHI</name>
<accession>A0A6N8L1J5</accession>
<reference evidence="1 2" key="1">
    <citation type="submission" date="2019-12" db="EMBL/GenBank/DDBJ databases">
        <authorList>
            <person name="Dong K."/>
        </authorList>
    </citation>
    <scope>NUCLEOTIDE SEQUENCE [LARGE SCALE GENOMIC DNA]</scope>
    <source>
        <strain evidence="1 2">JCM 31225</strain>
    </source>
</reference>
<evidence type="ECO:0000313" key="1">
    <source>
        <dbReference type="EMBL" id="MVZ63605.1"/>
    </source>
</evidence>
<protein>
    <submittedName>
        <fullName evidence="1">Uncharacterized protein</fullName>
    </submittedName>
</protein>
<keyword evidence="2" id="KW-1185">Reference proteome</keyword>
<gene>
    <name evidence="1" type="ORF">GQF63_16375</name>
</gene>
<organism evidence="1 2">
    <name type="scientific">Sphingobacterium humi</name>
    <dbReference type="NCBI Taxonomy" id="1796905"/>
    <lineage>
        <taxon>Bacteria</taxon>
        <taxon>Pseudomonadati</taxon>
        <taxon>Bacteroidota</taxon>
        <taxon>Sphingobacteriia</taxon>
        <taxon>Sphingobacteriales</taxon>
        <taxon>Sphingobacteriaceae</taxon>
        <taxon>Sphingobacterium</taxon>
    </lineage>
</organism>
<dbReference type="RefSeq" id="WP_212592620.1">
    <property type="nucleotide sequence ID" value="NZ_WSQA01000014.1"/>
</dbReference>
<dbReference type="AlphaFoldDB" id="A0A6N8L1J5"/>
<sequence length="57" mass="6823">MATNYLHHHNDFKDILATTTREKGIDPYLVEKDYWIMHRLQQLGLPFELGNFNIESF</sequence>
<proteinExistence type="predicted"/>
<dbReference type="Proteomes" id="UP000435036">
    <property type="component" value="Unassembled WGS sequence"/>
</dbReference>
<dbReference type="EMBL" id="WSQA01000014">
    <property type="protein sequence ID" value="MVZ63605.1"/>
    <property type="molecule type" value="Genomic_DNA"/>
</dbReference>
<comment type="caution">
    <text evidence="1">The sequence shown here is derived from an EMBL/GenBank/DDBJ whole genome shotgun (WGS) entry which is preliminary data.</text>
</comment>